<keyword evidence="4" id="KW-1185">Reference proteome</keyword>
<sequence>MANGTSLRIGGVILAAGLSSRMGRPKQWLPLGGKPLFRHSVEAATQAGLDPVILVAGGDAEQMARAVADLPVEVIANPDFRLGMSTSLKRGLRTMQGRADACLILLADQPLVSRPLIEALCHAYLARRAHGTKIVRPLFQGVPGHPVLVDASLFPYYEALEGDVGGKAILERFREAMALLPWGDHRAGVDVDTPEDYRTVRRWLASEEGERPDVQKGDQKHREDQKDRE</sequence>
<dbReference type="OrthoDB" id="285216at2"/>
<evidence type="ECO:0000313" key="4">
    <source>
        <dbReference type="Proteomes" id="UP000243024"/>
    </source>
</evidence>
<evidence type="ECO:0000313" key="3">
    <source>
        <dbReference type="EMBL" id="OAR05430.1"/>
    </source>
</evidence>
<dbReference type="Proteomes" id="UP000243024">
    <property type="component" value="Unassembled WGS sequence"/>
</dbReference>
<protein>
    <recommendedName>
        <fullName evidence="2">MobA-like NTP transferase domain-containing protein</fullName>
    </recommendedName>
</protein>
<gene>
    <name evidence="3" type="ORF">SA87_11055</name>
</gene>
<dbReference type="EMBL" id="JXBB01000001">
    <property type="protein sequence ID" value="OAR05430.1"/>
    <property type="molecule type" value="Genomic_DNA"/>
</dbReference>
<dbReference type="SUPFAM" id="SSF53448">
    <property type="entry name" value="Nucleotide-diphospho-sugar transferases"/>
    <property type="match status" value="1"/>
</dbReference>
<dbReference type="PANTHER" id="PTHR43777">
    <property type="entry name" value="MOLYBDENUM COFACTOR CYTIDYLYLTRANSFERASE"/>
    <property type="match status" value="1"/>
</dbReference>
<dbReference type="InterPro" id="IPR029044">
    <property type="entry name" value="Nucleotide-diphossugar_trans"/>
</dbReference>
<dbReference type="STRING" id="1484.SA87_11055"/>
<reference evidence="3 4" key="1">
    <citation type="submission" date="2015-09" db="EMBL/GenBank/DDBJ databases">
        <title>Draft genome sequence of Hydrogenibacillus schlegelii DSM 2000.</title>
        <authorList>
            <person name="Hemp J."/>
        </authorList>
    </citation>
    <scope>NUCLEOTIDE SEQUENCE [LARGE SCALE GENOMIC DNA]</scope>
    <source>
        <strain evidence="3 4">MA 48</strain>
    </source>
</reference>
<dbReference type="RefSeq" id="WP_066442305.1">
    <property type="nucleotide sequence ID" value="NZ_CBCSAS010000020.1"/>
</dbReference>
<comment type="caution">
    <text evidence="3">The sequence shown here is derived from an EMBL/GenBank/DDBJ whole genome shotgun (WGS) entry which is preliminary data.</text>
</comment>
<accession>A0A179IUC1</accession>
<organism evidence="3 4">
    <name type="scientific">Hydrogenibacillus schlegelii</name>
    <name type="common">Bacillus schlegelii</name>
    <dbReference type="NCBI Taxonomy" id="1484"/>
    <lineage>
        <taxon>Bacteria</taxon>
        <taxon>Bacillati</taxon>
        <taxon>Bacillota</taxon>
        <taxon>Bacilli</taxon>
        <taxon>Bacillales</taxon>
        <taxon>Bacillales Family X. Incertae Sedis</taxon>
        <taxon>Hydrogenibacillus</taxon>
    </lineage>
</organism>
<name>A0A179IUC1_HYDSH</name>
<dbReference type="PANTHER" id="PTHR43777:SF1">
    <property type="entry name" value="MOLYBDENUM COFACTOR CYTIDYLYLTRANSFERASE"/>
    <property type="match status" value="1"/>
</dbReference>
<dbReference type="GO" id="GO:0016779">
    <property type="term" value="F:nucleotidyltransferase activity"/>
    <property type="evidence" value="ECO:0007669"/>
    <property type="project" value="UniProtKB-ARBA"/>
</dbReference>
<dbReference type="InterPro" id="IPR025877">
    <property type="entry name" value="MobA-like_NTP_Trfase"/>
</dbReference>
<feature type="domain" description="MobA-like NTP transferase" evidence="2">
    <location>
        <begin position="11"/>
        <end position="172"/>
    </location>
</feature>
<dbReference type="Gene3D" id="3.90.550.10">
    <property type="entry name" value="Spore Coat Polysaccharide Biosynthesis Protein SpsA, Chain A"/>
    <property type="match status" value="1"/>
</dbReference>
<feature type="region of interest" description="Disordered" evidence="1">
    <location>
        <begin position="207"/>
        <end position="229"/>
    </location>
</feature>
<dbReference type="AlphaFoldDB" id="A0A179IUC1"/>
<dbReference type="CDD" id="cd04182">
    <property type="entry name" value="GT_2_like_f"/>
    <property type="match status" value="1"/>
</dbReference>
<dbReference type="Pfam" id="PF12804">
    <property type="entry name" value="NTP_transf_3"/>
    <property type="match status" value="1"/>
</dbReference>
<evidence type="ECO:0000256" key="1">
    <source>
        <dbReference type="SAM" id="MobiDB-lite"/>
    </source>
</evidence>
<proteinExistence type="predicted"/>
<evidence type="ECO:0000259" key="2">
    <source>
        <dbReference type="Pfam" id="PF12804"/>
    </source>
</evidence>